<dbReference type="GeneTree" id="ENSGT00900000143483"/>
<feature type="region of interest" description="Disordered" evidence="1">
    <location>
        <begin position="1"/>
        <end position="142"/>
    </location>
</feature>
<accession>A0A452QWH1</accession>
<dbReference type="Ensembl" id="ENSUAMT00000011356.1">
    <property type="protein sequence ID" value="ENSUAMP00000010097.1"/>
    <property type="gene ID" value="ENSUAMG00000008340.1"/>
</dbReference>
<evidence type="ECO:0000256" key="1">
    <source>
        <dbReference type="SAM" id="MobiDB-lite"/>
    </source>
</evidence>
<organism evidence="2 3">
    <name type="scientific">Ursus americanus</name>
    <name type="common">American black bear</name>
    <name type="synonym">Euarctos americanus</name>
    <dbReference type="NCBI Taxonomy" id="9643"/>
    <lineage>
        <taxon>Eukaryota</taxon>
        <taxon>Metazoa</taxon>
        <taxon>Chordata</taxon>
        <taxon>Craniata</taxon>
        <taxon>Vertebrata</taxon>
        <taxon>Euteleostomi</taxon>
        <taxon>Mammalia</taxon>
        <taxon>Eutheria</taxon>
        <taxon>Laurasiatheria</taxon>
        <taxon>Carnivora</taxon>
        <taxon>Caniformia</taxon>
        <taxon>Ursidae</taxon>
        <taxon>Ursus</taxon>
    </lineage>
</organism>
<dbReference type="Proteomes" id="UP000291022">
    <property type="component" value="Unassembled WGS sequence"/>
</dbReference>
<sequence length="187" mass="19715">MASLYQRFTGKINTSRSFPAPPEASHLLGGQGPEEDGAGPKPLGAPAPAAAPRERGGGGAGGRPRFQYQARSDGDDEDVRASWWVGGGTGLGAERSGRGVRSASPRVGVALLRPLPSTASPERHRFAPQRRSRSPPSRSGSRSAAAAVRSWCLRQQCLWGCAAGMWDGWGMSLGVWMSVVIVRCYAS</sequence>
<name>A0A452QWH1_URSAM</name>
<reference evidence="2" key="2">
    <citation type="submission" date="2025-08" db="UniProtKB">
        <authorList>
            <consortium name="Ensembl"/>
        </authorList>
    </citation>
    <scope>IDENTIFICATION</scope>
</reference>
<proteinExistence type="predicted"/>
<dbReference type="AlphaFoldDB" id="A0A452QWH1"/>
<evidence type="ECO:0000313" key="3">
    <source>
        <dbReference type="Proteomes" id="UP000291022"/>
    </source>
</evidence>
<keyword evidence="3" id="KW-1185">Reference proteome</keyword>
<feature type="compositionally biased region" description="Low complexity" evidence="1">
    <location>
        <begin position="39"/>
        <end position="51"/>
    </location>
</feature>
<evidence type="ECO:0000313" key="2">
    <source>
        <dbReference type="Ensembl" id="ENSUAMP00000010097.1"/>
    </source>
</evidence>
<dbReference type="STRING" id="9643.ENSUAMP00000010097"/>
<reference evidence="3" key="1">
    <citation type="submission" date="2016-06" db="EMBL/GenBank/DDBJ databases">
        <title>De novo assembly and RNA-Seq shows season-dependent expression and editing in black bear kidneys.</title>
        <authorList>
            <person name="Korstanje R."/>
            <person name="Srivastava A."/>
            <person name="Sarsani V.K."/>
            <person name="Sheehan S.M."/>
            <person name="Seger R.L."/>
            <person name="Barter M.E."/>
            <person name="Lindqvist C."/>
            <person name="Brody L.C."/>
            <person name="Mullikin J.C."/>
        </authorList>
    </citation>
    <scope>NUCLEOTIDE SEQUENCE [LARGE SCALE GENOMIC DNA]</scope>
</reference>
<reference evidence="2" key="3">
    <citation type="submission" date="2025-09" db="UniProtKB">
        <authorList>
            <consortium name="Ensembl"/>
        </authorList>
    </citation>
    <scope>IDENTIFICATION</scope>
</reference>
<protein>
    <submittedName>
        <fullName evidence="2">Uncharacterized protein</fullName>
    </submittedName>
</protein>